<protein>
    <recommendedName>
        <fullName evidence="1">Integrase catalytic domain-containing protein</fullName>
    </recommendedName>
</protein>
<dbReference type="InterPro" id="IPR012337">
    <property type="entry name" value="RNaseH-like_sf"/>
</dbReference>
<reference evidence="2 3" key="1">
    <citation type="journal article" date="2018" name="PLoS Genet.">
        <title>Population sequencing reveals clonal diversity and ancestral inbreeding in the grapevine cultivar Chardonnay.</title>
        <authorList>
            <person name="Roach M.J."/>
            <person name="Johnson D.L."/>
            <person name="Bohlmann J."/>
            <person name="van Vuuren H.J."/>
            <person name="Jones S.J."/>
            <person name="Pretorius I.S."/>
            <person name="Schmidt S.A."/>
            <person name="Borneman A.R."/>
        </authorList>
    </citation>
    <scope>NUCLEOTIDE SEQUENCE [LARGE SCALE GENOMIC DNA]</scope>
    <source>
        <strain evidence="3">cv. Chardonnay</strain>
        <tissue evidence="2">Leaf</tissue>
    </source>
</reference>
<feature type="domain" description="Integrase catalytic" evidence="1">
    <location>
        <begin position="49"/>
        <end position="146"/>
    </location>
</feature>
<organism evidence="2 3">
    <name type="scientific">Vitis vinifera</name>
    <name type="common">Grape</name>
    <dbReference type="NCBI Taxonomy" id="29760"/>
    <lineage>
        <taxon>Eukaryota</taxon>
        <taxon>Viridiplantae</taxon>
        <taxon>Streptophyta</taxon>
        <taxon>Embryophyta</taxon>
        <taxon>Tracheophyta</taxon>
        <taxon>Spermatophyta</taxon>
        <taxon>Magnoliopsida</taxon>
        <taxon>eudicotyledons</taxon>
        <taxon>Gunneridae</taxon>
        <taxon>Pentapetalae</taxon>
        <taxon>rosids</taxon>
        <taxon>Vitales</taxon>
        <taxon>Vitaceae</taxon>
        <taxon>Viteae</taxon>
        <taxon>Vitis</taxon>
    </lineage>
</organism>
<gene>
    <name evidence="2" type="ORF">CK203_034713</name>
</gene>
<accession>A0A438HWK3</accession>
<dbReference type="PANTHER" id="PTHR37984">
    <property type="entry name" value="PROTEIN CBG26694"/>
    <property type="match status" value="1"/>
</dbReference>
<evidence type="ECO:0000313" key="3">
    <source>
        <dbReference type="Proteomes" id="UP000288805"/>
    </source>
</evidence>
<evidence type="ECO:0000313" key="2">
    <source>
        <dbReference type="EMBL" id="RVW88842.1"/>
    </source>
</evidence>
<proteinExistence type="predicted"/>
<dbReference type="InterPro" id="IPR001584">
    <property type="entry name" value="Integrase_cat-core"/>
</dbReference>
<dbReference type="AlphaFoldDB" id="A0A438HWK3"/>
<dbReference type="InterPro" id="IPR036397">
    <property type="entry name" value="RNaseH_sf"/>
</dbReference>
<dbReference type="PROSITE" id="PS50994">
    <property type="entry name" value="INTEGRASE"/>
    <property type="match status" value="1"/>
</dbReference>
<evidence type="ECO:0000259" key="1">
    <source>
        <dbReference type="PROSITE" id="PS50994"/>
    </source>
</evidence>
<dbReference type="SUPFAM" id="SSF53098">
    <property type="entry name" value="Ribonuclease H-like"/>
    <property type="match status" value="1"/>
</dbReference>
<dbReference type="Proteomes" id="UP000288805">
    <property type="component" value="Unassembled WGS sequence"/>
</dbReference>
<dbReference type="EMBL" id="QGNW01000170">
    <property type="protein sequence ID" value="RVW88842.1"/>
    <property type="molecule type" value="Genomic_DNA"/>
</dbReference>
<dbReference type="GO" id="GO:0003676">
    <property type="term" value="F:nucleic acid binding"/>
    <property type="evidence" value="ECO:0007669"/>
    <property type="project" value="InterPro"/>
</dbReference>
<dbReference type="GO" id="GO:0015074">
    <property type="term" value="P:DNA integration"/>
    <property type="evidence" value="ECO:0007669"/>
    <property type="project" value="InterPro"/>
</dbReference>
<sequence>MTVTPLEWVLGHDMITMHKDSRELVWTWDNCQRYAHISWLPLESLTHLVTISDNGPQFDSFNYRKFCAELGIKNLYSSPCYPQANGQAKTMIKSLLDTLKKRLQRVDEPWVEELPKVLWVYQNHAMTSNWEDSFLLSLWYGSCHPN</sequence>
<dbReference type="InterPro" id="IPR050951">
    <property type="entry name" value="Retrovirus_Pol_polyprotein"/>
</dbReference>
<comment type="caution">
    <text evidence="2">The sequence shown here is derived from an EMBL/GenBank/DDBJ whole genome shotgun (WGS) entry which is preliminary data.</text>
</comment>
<name>A0A438HWK3_VITVI</name>
<dbReference type="PANTHER" id="PTHR37984:SF5">
    <property type="entry name" value="PROTEIN NYNRIN-LIKE"/>
    <property type="match status" value="1"/>
</dbReference>
<dbReference type="Gene3D" id="3.30.420.10">
    <property type="entry name" value="Ribonuclease H-like superfamily/Ribonuclease H"/>
    <property type="match status" value="1"/>
</dbReference>